<organism evidence="2 3">
    <name type="scientific">Buddleja alternifolia</name>
    <dbReference type="NCBI Taxonomy" id="168488"/>
    <lineage>
        <taxon>Eukaryota</taxon>
        <taxon>Viridiplantae</taxon>
        <taxon>Streptophyta</taxon>
        <taxon>Embryophyta</taxon>
        <taxon>Tracheophyta</taxon>
        <taxon>Spermatophyta</taxon>
        <taxon>Magnoliopsida</taxon>
        <taxon>eudicotyledons</taxon>
        <taxon>Gunneridae</taxon>
        <taxon>Pentapetalae</taxon>
        <taxon>asterids</taxon>
        <taxon>lamiids</taxon>
        <taxon>Lamiales</taxon>
        <taxon>Scrophulariaceae</taxon>
        <taxon>Buddlejeae</taxon>
        <taxon>Buddleja</taxon>
    </lineage>
</organism>
<feature type="region of interest" description="Disordered" evidence="1">
    <location>
        <begin position="1"/>
        <end position="67"/>
    </location>
</feature>
<dbReference type="AlphaFoldDB" id="A0AAV6X3W5"/>
<accession>A0AAV6X3W5</accession>
<reference evidence="2" key="1">
    <citation type="submission" date="2019-10" db="EMBL/GenBank/DDBJ databases">
        <authorList>
            <person name="Zhang R."/>
            <person name="Pan Y."/>
            <person name="Wang J."/>
            <person name="Ma R."/>
            <person name="Yu S."/>
        </authorList>
    </citation>
    <scope>NUCLEOTIDE SEQUENCE</scope>
    <source>
        <strain evidence="2">LA-IB0</strain>
        <tissue evidence="2">Leaf</tissue>
    </source>
</reference>
<dbReference type="EMBL" id="WHWC01000010">
    <property type="protein sequence ID" value="KAG8374824.1"/>
    <property type="molecule type" value="Genomic_DNA"/>
</dbReference>
<comment type="caution">
    <text evidence="2">The sequence shown here is derived from an EMBL/GenBank/DDBJ whole genome shotgun (WGS) entry which is preliminary data.</text>
</comment>
<proteinExistence type="predicted"/>
<evidence type="ECO:0000313" key="2">
    <source>
        <dbReference type="EMBL" id="KAG8374824.1"/>
    </source>
</evidence>
<sequence length="143" mass="16256">MNVTPDTDNKNEEHVHNPLYVKPRGVSNASLPNHWDPKSKKGKETVESSKKSSKSTKRKVQSSQFTMDTRSLEVTNAHLLQYATSNPLQDAHFGSQFGEYQPHWQHLVPSPSMIDSMNMRWLLLILALEAFGPSQLARIKLLF</sequence>
<gene>
    <name evidence="2" type="ORF">BUALT_Bualt10G0035700</name>
</gene>
<feature type="compositionally biased region" description="Basic residues" evidence="1">
    <location>
        <begin position="51"/>
        <end position="60"/>
    </location>
</feature>
<evidence type="ECO:0000313" key="3">
    <source>
        <dbReference type="Proteomes" id="UP000826271"/>
    </source>
</evidence>
<dbReference type="Proteomes" id="UP000826271">
    <property type="component" value="Unassembled WGS sequence"/>
</dbReference>
<keyword evidence="3" id="KW-1185">Reference proteome</keyword>
<evidence type="ECO:0000256" key="1">
    <source>
        <dbReference type="SAM" id="MobiDB-lite"/>
    </source>
</evidence>
<protein>
    <submittedName>
        <fullName evidence="2">Uncharacterized protein</fullName>
    </submittedName>
</protein>
<feature type="compositionally biased region" description="Basic and acidic residues" evidence="1">
    <location>
        <begin position="7"/>
        <end position="16"/>
    </location>
</feature>
<feature type="compositionally biased region" description="Basic and acidic residues" evidence="1">
    <location>
        <begin position="35"/>
        <end position="50"/>
    </location>
</feature>
<name>A0AAV6X3W5_9LAMI</name>